<evidence type="ECO:0000256" key="1">
    <source>
        <dbReference type="SAM" id="Phobius"/>
    </source>
</evidence>
<dbReference type="Proteomes" id="UP000037510">
    <property type="component" value="Unassembled WGS sequence"/>
</dbReference>
<accession>A0A0L7LM39</accession>
<keyword evidence="1" id="KW-1133">Transmembrane helix</keyword>
<evidence type="ECO:0000256" key="2">
    <source>
        <dbReference type="SAM" id="SignalP"/>
    </source>
</evidence>
<evidence type="ECO:0000313" key="3">
    <source>
        <dbReference type="EMBL" id="KOB76271.1"/>
    </source>
</evidence>
<keyword evidence="3" id="KW-0762">Sugar transport</keyword>
<keyword evidence="4" id="KW-1185">Reference proteome</keyword>
<reference evidence="3 4" key="1">
    <citation type="journal article" date="2015" name="Genome Biol. Evol.">
        <title>The genome of winter moth (Operophtera brumata) provides a genomic perspective on sexual dimorphism and phenology.</title>
        <authorList>
            <person name="Derks M.F."/>
            <person name="Smit S."/>
            <person name="Salis L."/>
            <person name="Schijlen E."/>
            <person name="Bossers A."/>
            <person name="Mateman C."/>
            <person name="Pijl A.S."/>
            <person name="de Ridder D."/>
            <person name="Groenen M.A."/>
            <person name="Visser M.E."/>
            <person name="Megens H.J."/>
        </authorList>
    </citation>
    <scope>NUCLEOTIDE SEQUENCE [LARGE SCALE GENOMIC DNA]</scope>
    <source>
        <strain evidence="3">WM2013NL</strain>
        <tissue evidence="3">Head and thorax</tissue>
    </source>
</reference>
<comment type="caution">
    <text evidence="3">The sequence shown here is derived from an EMBL/GenBank/DDBJ whole genome shotgun (WGS) entry which is preliminary data.</text>
</comment>
<feature type="non-terminal residue" evidence="3">
    <location>
        <position position="104"/>
    </location>
</feature>
<feature type="chain" id="PRO_5005573424" evidence="2">
    <location>
        <begin position="23"/>
        <end position="104"/>
    </location>
</feature>
<keyword evidence="1" id="KW-0812">Transmembrane</keyword>
<evidence type="ECO:0000313" key="4">
    <source>
        <dbReference type="Proteomes" id="UP000037510"/>
    </source>
</evidence>
<dbReference type="EMBL" id="JTDY01000673">
    <property type="protein sequence ID" value="KOB76271.1"/>
    <property type="molecule type" value="Genomic_DNA"/>
</dbReference>
<keyword evidence="2" id="KW-0732">Signal</keyword>
<proteinExistence type="predicted"/>
<keyword evidence="3" id="KW-0813">Transport</keyword>
<feature type="non-terminal residue" evidence="3">
    <location>
        <position position="1"/>
    </location>
</feature>
<keyword evidence="1" id="KW-0472">Membrane</keyword>
<organism evidence="3 4">
    <name type="scientific">Operophtera brumata</name>
    <name type="common">Winter moth</name>
    <name type="synonym">Phalaena brumata</name>
    <dbReference type="NCBI Taxonomy" id="104452"/>
    <lineage>
        <taxon>Eukaryota</taxon>
        <taxon>Metazoa</taxon>
        <taxon>Ecdysozoa</taxon>
        <taxon>Arthropoda</taxon>
        <taxon>Hexapoda</taxon>
        <taxon>Insecta</taxon>
        <taxon>Pterygota</taxon>
        <taxon>Neoptera</taxon>
        <taxon>Endopterygota</taxon>
        <taxon>Lepidoptera</taxon>
        <taxon>Glossata</taxon>
        <taxon>Ditrysia</taxon>
        <taxon>Geometroidea</taxon>
        <taxon>Geometridae</taxon>
        <taxon>Larentiinae</taxon>
        <taxon>Operophtera</taxon>
    </lineage>
</organism>
<feature type="signal peptide" evidence="2">
    <location>
        <begin position="1"/>
        <end position="22"/>
    </location>
</feature>
<feature type="transmembrane region" description="Helical" evidence="1">
    <location>
        <begin position="83"/>
        <end position="101"/>
    </location>
</feature>
<protein>
    <submittedName>
        <fullName evidence="3">Sugar transporter</fullName>
    </submittedName>
</protein>
<sequence length="104" mass="12118">MYSAWNVPSLFVANALLGWANPEDVQEEFNQLVEYNTLIHQCVVCLKEGNAIEPCTHRGGSILKRFIWKFKHIFFVKETMRPFVLVMAYFFFHIMSGFAPVRSN</sequence>
<dbReference type="AlphaFoldDB" id="A0A0L7LM39"/>
<name>A0A0L7LM39_OPEBR</name>
<gene>
    <name evidence="3" type="ORF">OBRU01_06133</name>
</gene>